<dbReference type="NCBIfam" id="TIGR00252">
    <property type="entry name" value="YraN family protein"/>
    <property type="match status" value="1"/>
</dbReference>
<dbReference type="EMBL" id="VDCQ01000031">
    <property type="protein sequence ID" value="TNJ64273.1"/>
    <property type="molecule type" value="Genomic_DNA"/>
</dbReference>
<dbReference type="PANTHER" id="PTHR34039:SF1">
    <property type="entry name" value="UPF0102 PROTEIN YRAN"/>
    <property type="match status" value="1"/>
</dbReference>
<protein>
    <recommendedName>
        <fullName evidence="2">UPF0102 protein FE784_21005</fullName>
    </recommendedName>
</protein>
<name>A0A5C4T5F2_9BACL</name>
<dbReference type="Proteomes" id="UP000307943">
    <property type="component" value="Unassembled WGS sequence"/>
</dbReference>
<organism evidence="3 4">
    <name type="scientific">Paenibacillus hemerocallicola</name>
    <dbReference type="NCBI Taxonomy" id="1172614"/>
    <lineage>
        <taxon>Bacteria</taxon>
        <taxon>Bacillati</taxon>
        <taxon>Bacillota</taxon>
        <taxon>Bacilli</taxon>
        <taxon>Bacillales</taxon>
        <taxon>Paenibacillaceae</taxon>
        <taxon>Paenibacillus</taxon>
    </lineage>
</organism>
<evidence type="ECO:0000256" key="2">
    <source>
        <dbReference type="HAMAP-Rule" id="MF_00048"/>
    </source>
</evidence>
<evidence type="ECO:0000256" key="1">
    <source>
        <dbReference type="ARBA" id="ARBA00006738"/>
    </source>
</evidence>
<dbReference type="GO" id="GO:0003676">
    <property type="term" value="F:nucleic acid binding"/>
    <property type="evidence" value="ECO:0007669"/>
    <property type="project" value="InterPro"/>
</dbReference>
<accession>A0A5C4T5F2</accession>
<dbReference type="NCBIfam" id="NF009150">
    <property type="entry name" value="PRK12497.1-3"/>
    <property type="match status" value="1"/>
</dbReference>
<dbReference type="Gene3D" id="3.40.1350.10">
    <property type="match status" value="1"/>
</dbReference>
<dbReference type="InterPro" id="IPR011335">
    <property type="entry name" value="Restrct_endonuc-II-like"/>
</dbReference>
<proteinExistence type="inferred from homology"/>
<dbReference type="InterPro" id="IPR011856">
    <property type="entry name" value="tRNA_endonuc-like_dom_sf"/>
</dbReference>
<sequence length="126" mass="14560">MTGRKSAVGKRRLGQLGEAFAADHLISLGYRIIERNWRCPSGELDLIADEDGVTVFVEVRSRRDTGTFGSPEESVDARKQKKVRETAQYYLYRYRAMERKVRFDVITVLFTTESEFAKLNHLKHAF</sequence>
<comment type="caution">
    <text evidence="3">The sequence shown here is derived from an EMBL/GenBank/DDBJ whole genome shotgun (WGS) entry which is preliminary data.</text>
</comment>
<dbReference type="OrthoDB" id="9802516at2"/>
<dbReference type="PANTHER" id="PTHR34039">
    <property type="entry name" value="UPF0102 PROTEIN YRAN"/>
    <property type="match status" value="1"/>
</dbReference>
<dbReference type="InterPro" id="IPR003509">
    <property type="entry name" value="UPF0102_YraN-like"/>
</dbReference>
<dbReference type="NCBIfam" id="NF009154">
    <property type="entry name" value="PRK12497.3-3"/>
    <property type="match status" value="1"/>
</dbReference>
<dbReference type="HAMAP" id="MF_00048">
    <property type="entry name" value="UPF0102"/>
    <property type="match status" value="1"/>
</dbReference>
<gene>
    <name evidence="3" type="ORF">FE784_21005</name>
</gene>
<dbReference type="CDD" id="cd20736">
    <property type="entry name" value="PoNe_Nuclease"/>
    <property type="match status" value="1"/>
</dbReference>
<keyword evidence="4" id="KW-1185">Reference proteome</keyword>
<comment type="similarity">
    <text evidence="1 2">Belongs to the UPF0102 family.</text>
</comment>
<reference evidence="3 4" key="1">
    <citation type="submission" date="2019-05" db="EMBL/GenBank/DDBJ databases">
        <title>We sequenced the genome of Paenibacillus hemerocallicola KCTC 33185 for further insight into its adaptation and study the phylogeny of Paenibacillus.</title>
        <authorList>
            <person name="Narsing Rao M.P."/>
        </authorList>
    </citation>
    <scope>NUCLEOTIDE SEQUENCE [LARGE SCALE GENOMIC DNA]</scope>
    <source>
        <strain evidence="3 4">KCTC 33185</strain>
    </source>
</reference>
<dbReference type="SUPFAM" id="SSF52980">
    <property type="entry name" value="Restriction endonuclease-like"/>
    <property type="match status" value="1"/>
</dbReference>
<dbReference type="AlphaFoldDB" id="A0A5C4T5F2"/>
<dbReference type="RefSeq" id="WP_139604199.1">
    <property type="nucleotide sequence ID" value="NZ_VDCQ01000031.1"/>
</dbReference>
<evidence type="ECO:0000313" key="4">
    <source>
        <dbReference type="Proteomes" id="UP000307943"/>
    </source>
</evidence>
<evidence type="ECO:0000313" key="3">
    <source>
        <dbReference type="EMBL" id="TNJ64273.1"/>
    </source>
</evidence>
<dbReference type="Pfam" id="PF02021">
    <property type="entry name" value="UPF0102"/>
    <property type="match status" value="1"/>
</dbReference>